<organism evidence="1 2">
    <name type="scientific">Rhododendron molle</name>
    <name type="common">Chinese azalea</name>
    <name type="synonym">Azalea mollis</name>
    <dbReference type="NCBI Taxonomy" id="49168"/>
    <lineage>
        <taxon>Eukaryota</taxon>
        <taxon>Viridiplantae</taxon>
        <taxon>Streptophyta</taxon>
        <taxon>Embryophyta</taxon>
        <taxon>Tracheophyta</taxon>
        <taxon>Spermatophyta</taxon>
        <taxon>Magnoliopsida</taxon>
        <taxon>eudicotyledons</taxon>
        <taxon>Gunneridae</taxon>
        <taxon>Pentapetalae</taxon>
        <taxon>asterids</taxon>
        <taxon>Ericales</taxon>
        <taxon>Ericaceae</taxon>
        <taxon>Ericoideae</taxon>
        <taxon>Rhodoreae</taxon>
        <taxon>Rhododendron</taxon>
    </lineage>
</organism>
<proteinExistence type="predicted"/>
<evidence type="ECO:0000313" key="1">
    <source>
        <dbReference type="EMBL" id="KAI8555229.1"/>
    </source>
</evidence>
<dbReference type="Proteomes" id="UP001062846">
    <property type="component" value="Chromosome 5"/>
</dbReference>
<keyword evidence="2" id="KW-1185">Reference proteome</keyword>
<protein>
    <submittedName>
        <fullName evidence="1">Uncharacterized protein</fullName>
    </submittedName>
</protein>
<comment type="caution">
    <text evidence="1">The sequence shown here is derived from an EMBL/GenBank/DDBJ whole genome shotgun (WGS) entry which is preliminary data.</text>
</comment>
<gene>
    <name evidence="1" type="ORF">RHMOL_Rhmol05G0158300</name>
</gene>
<sequence>MTTRKKQLALPPTELVNRYQPINQTRNYKSALTQASPSEQNLMTDPFTSH</sequence>
<reference evidence="1" key="1">
    <citation type="submission" date="2022-02" db="EMBL/GenBank/DDBJ databases">
        <title>Plant Genome Project.</title>
        <authorList>
            <person name="Zhang R.-G."/>
        </authorList>
    </citation>
    <scope>NUCLEOTIDE SEQUENCE</scope>
    <source>
        <strain evidence="1">AT1</strain>
    </source>
</reference>
<evidence type="ECO:0000313" key="2">
    <source>
        <dbReference type="Proteomes" id="UP001062846"/>
    </source>
</evidence>
<name>A0ACC0NQS4_RHOML</name>
<accession>A0ACC0NQS4</accession>
<dbReference type="EMBL" id="CM046392">
    <property type="protein sequence ID" value="KAI8555229.1"/>
    <property type="molecule type" value="Genomic_DNA"/>
</dbReference>